<dbReference type="RefSeq" id="WP_092219171.1">
    <property type="nucleotide sequence ID" value="NZ_CP030050.1"/>
</dbReference>
<evidence type="ECO:0000256" key="2">
    <source>
        <dbReference type="ARBA" id="ARBA00022692"/>
    </source>
</evidence>
<evidence type="ECO:0000256" key="4">
    <source>
        <dbReference type="ARBA" id="ARBA00023136"/>
    </source>
</evidence>
<keyword evidence="2 5" id="KW-0812">Transmembrane</keyword>
<organism evidence="6 7">
    <name type="scientific">Bradyrhizobium arachidis</name>
    <dbReference type="NCBI Taxonomy" id="858423"/>
    <lineage>
        <taxon>Bacteria</taxon>
        <taxon>Pseudomonadati</taxon>
        <taxon>Pseudomonadota</taxon>
        <taxon>Alphaproteobacteria</taxon>
        <taxon>Hyphomicrobiales</taxon>
        <taxon>Nitrobacteraceae</taxon>
        <taxon>Bradyrhizobium</taxon>
    </lineage>
</organism>
<dbReference type="EMBL" id="CP030050">
    <property type="protein sequence ID" value="QOZ68778.1"/>
    <property type="molecule type" value="Genomic_DNA"/>
</dbReference>
<protein>
    <submittedName>
        <fullName evidence="6">DoxX family membrane protein</fullName>
    </submittedName>
</protein>
<accession>A0AAE7NSL1</accession>
<dbReference type="AlphaFoldDB" id="A0AAE7NSL1"/>
<evidence type="ECO:0000256" key="3">
    <source>
        <dbReference type="ARBA" id="ARBA00022989"/>
    </source>
</evidence>
<feature type="transmembrane region" description="Helical" evidence="5">
    <location>
        <begin position="120"/>
        <end position="137"/>
    </location>
</feature>
<feature type="transmembrane region" description="Helical" evidence="5">
    <location>
        <begin position="62"/>
        <end position="80"/>
    </location>
</feature>
<keyword evidence="3 5" id="KW-1133">Transmembrane helix</keyword>
<dbReference type="Pfam" id="PF07681">
    <property type="entry name" value="DoxX"/>
    <property type="match status" value="1"/>
</dbReference>
<feature type="transmembrane region" description="Helical" evidence="5">
    <location>
        <begin position="6"/>
        <end position="27"/>
    </location>
</feature>
<proteinExistence type="predicted"/>
<comment type="subcellular location">
    <subcellularLocation>
        <location evidence="1">Membrane</location>
        <topology evidence="1">Multi-pass membrane protein</topology>
    </subcellularLocation>
</comment>
<sequence length="150" mass="16064">MPAFVTFGRILFAVLFIYTGATKLFAIQATADFIASKIVVPEAIEPYAKQIETATAMTTPQLLAIAVGGLEIIAGLMIALNFGARFFAMLMIIYIAVSTYLSADFWNLAAPENAKMVVDALKNLAIIGALCMIIGYGRTTRPAESAYGDV</sequence>
<dbReference type="GO" id="GO:0016020">
    <property type="term" value="C:membrane"/>
    <property type="evidence" value="ECO:0007669"/>
    <property type="project" value="UniProtKB-SubCell"/>
</dbReference>
<dbReference type="PANTHER" id="PTHR31474">
    <property type="entry name" value="HR-LIKE LESION-INDUCER"/>
    <property type="match status" value="1"/>
</dbReference>
<dbReference type="PANTHER" id="PTHR31474:SF1">
    <property type="entry name" value="EXPRESSED PROTEIN"/>
    <property type="match status" value="1"/>
</dbReference>
<dbReference type="KEGG" id="barh:WN72_22445"/>
<evidence type="ECO:0000313" key="6">
    <source>
        <dbReference type="EMBL" id="QOZ68778.1"/>
    </source>
</evidence>
<evidence type="ECO:0000313" key="7">
    <source>
        <dbReference type="Proteomes" id="UP000594015"/>
    </source>
</evidence>
<evidence type="ECO:0000256" key="5">
    <source>
        <dbReference type="SAM" id="Phobius"/>
    </source>
</evidence>
<name>A0AAE7NSL1_9BRAD</name>
<evidence type="ECO:0000256" key="1">
    <source>
        <dbReference type="ARBA" id="ARBA00004141"/>
    </source>
</evidence>
<feature type="transmembrane region" description="Helical" evidence="5">
    <location>
        <begin position="86"/>
        <end position="108"/>
    </location>
</feature>
<keyword evidence="4 5" id="KW-0472">Membrane</keyword>
<reference evidence="6 7" key="1">
    <citation type="submission" date="2018-06" db="EMBL/GenBank/DDBJ databases">
        <title>Comparative genomics of Bradyrhizobium nodulating Arachidis hypogaea.</title>
        <authorList>
            <person name="Li Y."/>
        </authorList>
    </citation>
    <scope>NUCLEOTIDE SEQUENCE [LARGE SCALE GENOMIC DNA]</scope>
    <source>
        <strain evidence="6 7">CCBAU 051107</strain>
    </source>
</reference>
<gene>
    <name evidence="6" type="ORF">WN72_22445</name>
</gene>
<dbReference type="InterPro" id="IPR032808">
    <property type="entry name" value="DoxX"/>
</dbReference>
<dbReference type="Proteomes" id="UP000594015">
    <property type="component" value="Chromosome"/>
</dbReference>